<gene>
    <name evidence="2" type="ORF">NDU88_006134</name>
</gene>
<feature type="compositionally biased region" description="Basic and acidic residues" evidence="1">
    <location>
        <begin position="89"/>
        <end position="102"/>
    </location>
</feature>
<organism evidence="2 3">
    <name type="scientific">Pleurodeles waltl</name>
    <name type="common">Iberian ribbed newt</name>
    <dbReference type="NCBI Taxonomy" id="8319"/>
    <lineage>
        <taxon>Eukaryota</taxon>
        <taxon>Metazoa</taxon>
        <taxon>Chordata</taxon>
        <taxon>Craniata</taxon>
        <taxon>Vertebrata</taxon>
        <taxon>Euteleostomi</taxon>
        <taxon>Amphibia</taxon>
        <taxon>Batrachia</taxon>
        <taxon>Caudata</taxon>
        <taxon>Salamandroidea</taxon>
        <taxon>Salamandridae</taxon>
        <taxon>Pleurodelinae</taxon>
        <taxon>Pleurodeles</taxon>
    </lineage>
</organism>
<sequence>MPRTATRWRHMRMPFFPEKKRKYRSTVEQITLAASRERDAWCTAGADKSGPGGKTIEDKSPERQREVERLSDPRRRAAPEANLGHRATRRGEVGRSTMRESAEGTSALEKNGVWKQVGTPSPRKLGSVFWGKLETAH</sequence>
<proteinExistence type="predicted"/>
<keyword evidence="3" id="KW-1185">Reference proteome</keyword>
<evidence type="ECO:0000313" key="2">
    <source>
        <dbReference type="EMBL" id="KAJ1165717.1"/>
    </source>
</evidence>
<evidence type="ECO:0000313" key="3">
    <source>
        <dbReference type="Proteomes" id="UP001066276"/>
    </source>
</evidence>
<dbReference type="AlphaFoldDB" id="A0AAV7SNR0"/>
<name>A0AAV7SNR0_PLEWA</name>
<protein>
    <submittedName>
        <fullName evidence="2">Uncharacterized protein</fullName>
    </submittedName>
</protein>
<dbReference type="EMBL" id="JANPWB010000008">
    <property type="protein sequence ID" value="KAJ1165717.1"/>
    <property type="molecule type" value="Genomic_DNA"/>
</dbReference>
<accession>A0AAV7SNR0</accession>
<dbReference type="Proteomes" id="UP001066276">
    <property type="component" value="Chromosome 4_2"/>
</dbReference>
<evidence type="ECO:0000256" key="1">
    <source>
        <dbReference type="SAM" id="MobiDB-lite"/>
    </source>
</evidence>
<reference evidence="2" key="1">
    <citation type="journal article" date="2022" name="bioRxiv">
        <title>Sequencing and chromosome-scale assembly of the giantPleurodeles waltlgenome.</title>
        <authorList>
            <person name="Brown T."/>
            <person name="Elewa A."/>
            <person name="Iarovenko S."/>
            <person name="Subramanian E."/>
            <person name="Araus A.J."/>
            <person name="Petzold A."/>
            <person name="Susuki M."/>
            <person name="Suzuki K.-i.T."/>
            <person name="Hayashi T."/>
            <person name="Toyoda A."/>
            <person name="Oliveira C."/>
            <person name="Osipova E."/>
            <person name="Leigh N.D."/>
            <person name="Simon A."/>
            <person name="Yun M.H."/>
        </authorList>
    </citation>
    <scope>NUCLEOTIDE SEQUENCE</scope>
    <source>
        <strain evidence="2">20211129_DDA</strain>
        <tissue evidence="2">Liver</tissue>
    </source>
</reference>
<comment type="caution">
    <text evidence="2">The sequence shown here is derived from an EMBL/GenBank/DDBJ whole genome shotgun (WGS) entry which is preliminary data.</text>
</comment>
<feature type="region of interest" description="Disordered" evidence="1">
    <location>
        <begin position="35"/>
        <end position="137"/>
    </location>
</feature>
<feature type="compositionally biased region" description="Basic and acidic residues" evidence="1">
    <location>
        <begin position="55"/>
        <end position="78"/>
    </location>
</feature>